<evidence type="ECO:0000313" key="2">
    <source>
        <dbReference type="EMBL" id="RDK01469.1"/>
    </source>
</evidence>
<gene>
    <name evidence="2" type="ORF">DLM46_16730</name>
</gene>
<sequence>MRTTTRHLVRLLSDIKRAHECRTLRAVATRNTMRLAAEEAASESAPPKDIRRDETRRSSAEIYLLPGPETGSRLH</sequence>
<dbReference type="Proteomes" id="UP000254875">
    <property type="component" value="Unassembled WGS sequence"/>
</dbReference>
<name>A0A370N785_9BURK</name>
<evidence type="ECO:0000313" key="3">
    <source>
        <dbReference type="Proteomes" id="UP000254875"/>
    </source>
</evidence>
<accession>A0A370N785</accession>
<comment type="caution">
    <text evidence="2">The sequence shown here is derived from an EMBL/GenBank/DDBJ whole genome shotgun (WGS) entry which is preliminary data.</text>
</comment>
<organism evidence="2 3">
    <name type="scientific">Paraburkholderia lacunae</name>
    <dbReference type="NCBI Taxonomy" id="2211104"/>
    <lineage>
        <taxon>Bacteria</taxon>
        <taxon>Pseudomonadati</taxon>
        <taxon>Pseudomonadota</taxon>
        <taxon>Betaproteobacteria</taxon>
        <taxon>Burkholderiales</taxon>
        <taxon>Burkholderiaceae</taxon>
        <taxon>Paraburkholderia</taxon>
    </lineage>
</organism>
<evidence type="ECO:0000256" key="1">
    <source>
        <dbReference type="SAM" id="MobiDB-lite"/>
    </source>
</evidence>
<feature type="compositionally biased region" description="Basic and acidic residues" evidence="1">
    <location>
        <begin position="46"/>
        <end position="59"/>
    </location>
</feature>
<proteinExistence type="predicted"/>
<dbReference type="EMBL" id="QHKS01000010">
    <property type="protein sequence ID" value="RDK01469.1"/>
    <property type="molecule type" value="Genomic_DNA"/>
</dbReference>
<dbReference type="OrthoDB" id="9104022at2"/>
<feature type="region of interest" description="Disordered" evidence="1">
    <location>
        <begin position="35"/>
        <end position="75"/>
    </location>
</feature>
<keyword evidence="3" id="KW-1185">Reference proteome</keyword>
<reference evidence="3" key="1">
    <citation type="submission" date="2018-05" db="EMBL/GenBank/DDBJ databases">
        <authorList>
            <person name="Feng T."/>
        </authorList>
    </citation>
    <scope>NUCLEOTIDE SEQUENCE [LARGE SCALE GENOMIC DNA]</scope>
    <source>
        <strain evidence="3">S27</strain>
    </source>
</reference>
<dbReference type="RefSeq" id="WP_133300351.1">
    <property type="nucleotide sequence ID" value="NZ_QHKS01000010.1"/>
</dbReference>
<dbReference type="AlphaFoldDB" id="A0A370N785"/>
<protein>
    <submittedName>
        <fullName evidence="2">Uncharacterized protein</fullName>
    </submittedName>
</protein>